<dbReference type="InterPro" id="IPR003781">
    <property type="entry name" value="CoA-bd"/>
</dbReference>
<dbReference type="HOGENOM" id="CLU_112567_0_1_11"/>
<dbReference type="RefSeq" id="WP_006239503.1">
    <property type="nucleotide sequence ID" value="NZ_JH636049.1"/>
</dbReference>
<sequence>MTTTAERILREFDTIAVVGLSRDPAKEAHSVPAGMRAAGFRIIPVNPVAEPGSTLLGETVFRSLGEAAEAGRPIDVVNVFRPSPEAASVTREAVAAGARAVWLQEGIFSAEARALAEDAGLLYVEDECIGVVRAGLGIVKDAVDGVKGGAVDGAKGTA</sequence>
<evidence type="ECO:0000259" key="1">
    <source>
        <dbReference type="SMART" id="SM00881"/>
    </source>
</evidence>
<evidence type="ECO:0000313" key="2">
    <source>
        <dbReference type="EMBL" id="EID55347.1"/>
    </source>
</evidence>
<dbReference type="Proteomes" id="UP000004691">
    <property type="component" value="Unassembled WGS sequence"/>
</dbReference>
<dbReference type="SMART" id="SM00881">
    <property type="entry name" value="CoA_binding"/>
    <property type="match status" value="1"/>
</dbReference>
<reference evidence="2 3" key="1">
    <citation type="submission" date="2012-01" db="EMBL/GenBank/DDBJ databases">
        <title>Improved High-Quality Draft sequence of Saccharomonospora xinjiangensis XJ-54.</title>
        <authorList>
            <consortium name="US DOE Joint Genome Institute"/>
            <person name="Lucas S."/>
            <person name="Han J."/>
            <person name="Lapidus A."/>
            <person name="Cheng J.-F."/>
            <person name="Goodwin L."/>
            <person name="Pitluck S."/>
            <person name="Peters L."/>
            <person name="Mikhailova N."/>
            <person name="Teshima H."/>
            <person name="Detter J.C."/>
            <person name="Han C."/>
            <person name="Tapia R."/>
            <person name="Land M."/>
            <person name="Hauser L."/>
            <person name="Kyrpides N."/>
            <person name="Ivanova N."/>
            <person name="Pagani I."/>
            <person name="Brambilla E.-M."/>
            <person name="Klenk H.-P."/>
            <person name="Woyke T."/>
        </authorList>
    </citation>
    <scope>NUCLEOTIDE SEQUENCE [LARGE SCALE GENOMIC DNA]</scope>
    <source>
        <strain evidence="2 3">XJ-54</strain>
    </source>
</reference>
<organism evidence="2 3">
    <name type="scientific">Saccharomonospora xinjiangensis XJ-54</name>
    <dbReference type="NCBI Taxonomy" id="882086"/>
    <lineage>
        <taxon>Bacteria</taxon>
        <taxon>Bacillati</taxon>
        <taxon>Actinomycetota</taxon>
        <taxon>Actinomycetes</taxon>
        <taxon>Pseudonocardiales</taxon>
        <taxon>Pseudonocardiaceae</taxon>
        <taxon>Saccharomonospora</taxon>
    </lineage>
</organism>
<dbReference type="PANTHER" id="PTHR33303">
    <property type="entry name" value="CYTOPLASMIC PROTEIN-RELATED"/>
    <property type="match status" value="1"/>
</dbReference>
<name>I0V5E4_9PSEU</name>
<dbReference type="AlphaFoldDB" id="I0V5E4"/>
<accession>I0V5E4</accession>
<dbReference type="eggNOG" id="COG1832">
    <property type="taxonomic scope" value="Bacteria"/>
</dbReference>
<dbReference type="STRING" id="882086.SacxiDRAFT_3138"/>
<dbReference type="Gene3D" id="3.40.50.720">
    <property type="entry name" value="NAD(P)-binding Rossmann-like Domain"/>
    <property type="match status" value="1"/>
</dbReference>
<dbReference type="InterPro" id="IPR036291">
    <property type="entry name" value="NAD(P)-bd_dom_sf"/>
</dbReference>
<dbReference type="SUPFAM" id="SSF51735">
    <property type="entry name" value="NAD(P)-binding Rossmann-fold domains"/>
    <property type="match status" value="1"/>
</dbReference>
<dbReference type="EMBL" id="JH636049">
    <property type="protein sequence ID" value="EID55347.1"/>
    <property type="molecule type" value="Genomic_DNA"/>
</dbReference>
<gene>
    <name evidence="2" type="ORF">SacxiDRAFT_3138</name>
</gene>
<keyword evidence="3" id="KW-1185">Reference proteome</keyword>
<dbReference type="OrthoDB" id="9804695at2"/>
<protein>
    <submittedName>
        <fullName evidence="2">Putative CoA-binding protein</fullName>
    </submittedName>
</protein>
<feature type="domain" description="CoA-binding" evidence="1">
    <location>
        <begin position="9"/>
        <end position="107"/>
    </location>
</feature>
<dbReference type="PANTHER" id="PTHR33303:SF2">
    <property type="entry name" value="COA-BINDING DOMAIN-CONTAINING PROTEIN"/>
    <property type="match status" value="1"/>
</dbReference>
<proteinExistence type="predicted"/>
<dbReference type="Pfam" id="PF13380">
    <property type="entry name" value="CoA_binding_2"/>
    <property type="match status" value="1"/>
</dbReference>
<evidence type="ECO:0000313" key="3">
    <source>
        <dbReference type="Proteomes" id="UP000004691"/>
    </source>
</evidence>